<sequence length="92" mass="10787">MPREMVWKVEPKPKKTSRSNILKQEMNELKKEFNKLSQFMVQNMVNLEGELAILKQENERLKNKVTKLESTSVPHNFSPYAQLPALENVFLV</sequence>
<reference evidence="2 3" key="1">
    <citation type="submission" date="2007-01" db="EMBL/GenBank/DDBJ databases">
        <authorList>
            <person name="Haygood M."/>
            <person name="Podell S."/>
            <person name="Anderson C."/>
            <person name="Hopkinson B."/>
            <person name="Roe K."/>
            <person name="Barbeau K."/>
            <person name="Gaasterland T."/>
            <person name="Ferriera S."/>
            <person name="Johnson J."/>
            <person name="Kravitz S."/>
            <person name="Beeson K."/>
            <person name="Sutton G."/>
            <person name="Rogers Y.-H."/>
            <person name="Friedman R."/>
            <person name="Frazier M."/>
            <person name="Venter J.C."/>
        </authorList>
    </citation>
    <scope>NUCLEOTIDE SEQUENCE [LARGE SCALE GENOMIC DNA]</scope>
    <source>
        <strain evidence="2 3">ATCC 23134</strain>
    </source>
</reference>
<name>A1ZC78_MICM2</name>
<comment type="caution">
    <text evidence="2">The sequence shown here is derived from an EMBL/GenBank/DDBJ whole genome shotgun (WGS) entry which is preliminary data.</text>
</comment>
<organism evidence="2 3">
    <name type="scientific">Microscilla marina ATCC 23134</name>
    <dbReference type="NCBI Taxonomy" id="313606"/>
    <lineage>
        <taxon>Bacteria</taxon>
        <taxon>Pseudomonadati</taxon>
        <taxon>Bacteroidota</taxon>
        <taxon>Cytophagia</taxon>
        <taxon>Cytophagales</taxon>
        <taxon>Microscillaceae</taxon>
        <taxon>Microscilla</taxon>
    </lineage>
</organism>
<evidence type="ECO:0000313" key="2">
    <source>
        <dbReference type="EMBL" id="EAY31880.1"/>
    </source>
</evidence>
<keyword evidence="1" id="KW-0175">Coiled coil</keyword>
<gene>
    <name evidence="2" type="ORF">M23134_01909</name>
</gene>
<protein>
    <submittedName>
        <fullName evidence="2">Uncharacterized protein</fullName>
    </submittedName>
</protein>
<accession>A1ZC78</accession>
<dbReference type="Proteomes" id="UP000004095">
    <property type="component" value="Unassembled WGS sequence"/>
</dbReference>
<feature type="coiled-coil region" evidence="1">
    <location>
        <begin position="37"/>
        <end position="71"/>
    </location>
</feature>
<evidence type="ECO:0000313" key="3">
    <source>
        <dbReference type="Proteomes" id="UP000004095"/>
    </source>
</evidence>
<dbReference type="AlphaFoldDB" id="A1ZC78"/>
<proteinExistence type="predicted"/>
<evidence type="ECO:0000256" key="1">
    <source>
        <dbReference type="SAM" id="Coils"/>
    </source>
</evidence>
<keyword evidence="3" id="KW-1185">Reference proteome</keyword>
<dbReference type="EMBL" id="AAWS01000001">
    <property type="protein sequence ID" value="EAY31880.1"/>
    <property type="molecule type" value="Genomic_DNA"/>
</dbReference>